<accession>A0A9K3DWN9</accession>
<sequence>MESNFKVDKGDTKSKVDTYCYRRIVGRLLYLQATRPHVTYSANVLSQFVADPRQNHMDALHRVLRYIKATLRQGILLPRDGGSTLTAYCDSR</sequence>
<reference evidence="1" key="1">
    <citation type="journal article" date="2017" name="Nature">
        <title>The sunflower genome provides insights into oil metabolism, flowering and Asterid evolution.</title>
        <authorList>
            <person name="Badouin H."/>
            <person name="Gouzy J."/>
            <person name="Grassa C.J."/>
            <person name="Murat F."/>
            <person name="Staton S.E."/>
            <person name="Cottret L."/>
            <person name="Lelandais-Briere C."/>
            <person name="Owens G.L."/>
            <person name="Carrere S."/>
            <person name="Mayjonade B."/>
            <person name="Legrand L."/>
            <person name="Gill N."/>
            <person name="Kane N.C."/>
            <person name="Bowers J.E."/>
            <person name="Hubner S."/>
            <person name="Bellec A."/>
            <person name="Berard A."/>
            <person name="Berges H."/>
            <person name="Blanchet N."/>
            <person name="Boniface M.C."/>
            <person name="Brunel D."/>
            <person name="Catrice O."/>
            <person name="Chaidir N."/>
            <person name="Claudel C."/>
            <person name="Donnadieu C."/>
            <person name="Faraut T."/>
            <person name="Fievet G."/>
            <person name="Helmstetter N."/>
            <person name="King M."/>
            <person name="Knapp S.J."/>
            <person name="Lai Z."/>
            <person name="Le Paslier M.C."/>
            <person name="Lippi Y."/>
            <person name="Lorenzon L."/>
            <person name="Mandel J.R."/>
            <person name="Marage G."/>
            <person name="Marchand G."/>
            <person name="Marquand E."/>
            <person name="Bret-Mestries E."/>
            <person name="Morien E."/>
            <person name="Nambeesan S."/>
            <person name="Nguyen T."/>
            <person name="Pegot-Espagnet P."/>
            <person name="Pouilly N."/>
            <person name="Raftis F."/>
            <person name="Sallet E."/>
            <person name="Schiex T."/>
            <person name="Thomas J."/>
            <person name="Vandecasteele C."/>
            <person name="Vares D."/>
            <person name="Vear F."/>
            <person name="Vautrin S."/>
            <person name="Crespi M."/>
            <person name="Mangin B."/>
            <person name="Burke J.M."/>
            <person name="Salse J."/>
            <person name="Munos S."/>
            <person name="Vincourt P."/>
            <person name="Rieseberg L.H."/>
            <person name="Langlade N.B."/>
        </authorList>
    </citation>
    <scope>NUCLEOTIDE SEQUENCE</scope>
    <source>
        <tissue evidence="1">Leaves</tissue>
    </source>
</reference>
<dbReference type="PANTHER" id="PTHR11439">
    <property type="entry name" value="GAG-POL-RELATED RETROTRANSPOSON"/>
    <property type="match status" value="1"/>
</dbReference>
<comment type="caution">
    <text evidence="1">The sequence shown here is derived from an EMBL/GenBank/DDBJ whole genome shotgun (WGS) entry which is preliminary data.</text>
</comment>
<evidence type="ECO:0008006" key="3">
    <source>
        <dbReference type="Google" id="ProtNLM"/>
    </source>
</evidence>
<name>A0A9K3DWN9_HELAN</name>
<keyword evidence="2" id="KW-1185">Reference proteome</keyword>
<dbReference type="Proteomes" id="UP000215914">
    <property type="component" value="Unassembled WGS sequence"/>
</dbReference>
<dbReference type="AlphaFoldDB" id="A0A9K3DWN9"/>
<reference evidence="1" key="2">
    <citation type="submission" date="2020-06" db="EMBL/GenBank/DDBJ databases">
        <title>Helianthus annuus Genome sequencing and assembly Release 2.</title>
        <authorList>
            <person name="Gouzy J."/>
            <person name="Langlade N."/>
            <person name="Munos S."/>
        </authorList>
    </citation>
    <scope>NUCLEOTIDE SEQUENCE</scope>
    <source>
        <tissue evidence="1">Leaves</tissue>
    </source>
</reference>
<dbReference type="EMBL" id="MNCJ02000331">
    <property type="protein sequence ID" value="KAF5762440.1"/>
    <property type="molecule type" value="Genomic_DNA"/>
</dbReference>
<evidence type="ECO:0000313" key="1">
    <source>
        <dbReference type="EMBL" id="KAF5762440.1"/>
    </source>
</evidence>
<protein>
    <recommendedName>
        <fullName evidence="3">Reverse transcriptase, RNA-dependent DNA polymerase</fullName>
    </recommendedName>
</protein>
<proteinExistence type="predicted"/>
<evidence type="ECO:0000313" key="2">
    <source>
        <dbReference type="Proteomes" id="UP000215914"/>
    </source>
</evidence>
<gene>
    <name evidence="1" type="ORF">HanXRQr2_Chr16g0776721</name>
</gene>
<dbReference type="Gramene" id="mRNA:HanXRQr2_Chr16g0776721">
    <property type="protein sequence ID" value="CDS:HanXRQr2_Chr16g0776721.1"/>
    <property type="gene ID" value="HanXRQr2_Chr16g0776721"/>
</dbReference>
<dbReference type="PANTHER" id="PTHR11439:SF439">
    <property type="entry name" value="REVERSE TRANSCRIPTASE, RNA-DEPENDENT DNA POLYMERASE-RELATED"/>
    <property type="match status" value="1"/>
</dbReference>
<organism evidence="1 2">
    <name type="scientific">Helianthus annuus</name>
    <name type="common">Common sunflower</name>
    <dbReference type="NCBI Taxonomy" id="4232"/>
    <lineage>
        <taxon>Eukaryota</taxon>
        <taxon>Viridiplantae</taxon>
        <taxon>Streptophyta</taxon>
        <taxon>Embryophyta</taxon>
        <taxon>Tracheophyta</taxon>
        <taxon>Spermatophyta</taxon>
        <taxon>Magnoliopsida</taxon>
        <taxon>eudicotyledons</taxon>
        <taxon>Gunneridae</taxon>
        <taxon>Pentapetalae</taxon>
        <taxon>asterids</taxon>
        <taxon>campanulids</taxon>
        <taxon>Asterales</taxon>
        <taxon>Asteraceae</taxon>
        <taxon>Asteroideae</taxon>
        <taxon>Heliantheae alliance</taxon>
        <taxon>Heliantheae</taxon>
        <taxon>Helianthus</taxon>
    </lineage>
</organism>